<keyword evidence="7" id="KW-0460">Magnesium</keyword>
<name>A0A8J5M9X6_ZINOF</name>
<evidence type="ECO:0000256" key="6">
    <source>
        <dbReference type="ARBA" id="ARBA00022801"/>
    </source>
</evidence>
<dbReference type="InterPro" id="IPR004659">
    <property type="entry name" value="RNase_E/G"/>
</dbReference>
<dbReference type="GO" id="GO:0004519">
    <property type="term" value="F:endonuclease activity"/>
    <property type="evidence" value="ECO:0007669"/>
    <property type="project" value="UniProtKB-KW"/>
</dbReference>
<dbReference type="GO" id="GO:0004540">
    <property type="term" value="F:RNA nuclease activity"/>
    <property type="evidence" value="ECO:0007669"/>
    <property type="project" value="InterPro"/>
</dbReference>
<dbReference type="InterPro" id="IPR012340">
    <property type="entry name" value="NA-bd_OB-fold"/>
</dbReference>
<comment type="function">
    <text evidence="9">Involved in intercistronic processing of primary transcripts from chloroplast operons. The endonucleolytic activity of the enzyme depends on the number of phosphates at the 5' end, is inhibited by structured RNA, and preferentially cleaves A/U-rich sequences.</text>
</comment>
<evidence type="ECO:0000256" key="9">
    <source>
        <dbReference type="ARBA" id="ARBA00023436"/>
    </source>
</evidence>
<feature type="transmembrane region" description="Helical" evidence="10">
    <location>
        <begin position="63"/>
        <end position="83"/>
    </location>
</feature>
<keyword evidence="13" id="KW-1185">Reference proteome</keyword>
<dbReference type="GO" id="GO:0006364">
    <property type="term" value="P:rRNA processing"/>
    <property type="evidence" value="ECO:0007669"/>
    <property type="project" value="TreeGrafter"/>
</dbReference>
<dbReference type="Gene3D" id="2.60.40.10">
    <property type="entry name" value="Immunoglobulins"/>
    <property type="match status" value="1"/>
</dbReference>
<organism evidence="12 13">
    <name type="scientific">Zingiber officinale</name>
    <name type="common">Ginger</name>
    <name type="synonym">Amomum zingiber</name>
    <dbReference type="NCBI Taxonomy" id="94328"/>
    <lineage>
        <taxon>Eukaryota</taxon>
        <taxon>Viridiplantae</taxon>
        <taxon>Streptophyta</taxon>
        <taxon>Embryophyta</taxon>
        <taxon>Tracheophyta</taxon>
        <taxon>Spermatophyta</taxon>
        <taxon>Magnoliopsida</taxon>
        <taxon>Liliopsida</taxon>
        <taxon>Zingiberales</taxon>
        <taxon>Zingiberaceae</taxon>
        <taxon>Zingiber</taxon>
    </lineage>
</organism>
<evidence type="ECO:0000256" key="3">
    <source>
        <dbReference type="ARBA" id="ARBA00022722"/>
    </source>
</evidence>
<dbReference type="GO" id="GO:0016787">
    <property type="term" value="F:hydrolase activity"/>
    <property type="evidence" value="ECO:0007669"/>
    <property type="project" value="UniProtKB-KW"/>
</dbReference>
<dbReference type="Proteomes" id="UP000734854">
    <property type="component" value="Unassembled WGS sequence"/>
</dbReference>
<comment type="caution">
    <text evidence="12">The sequence shown here is derived from an EMBL/GenBank/DDBJ whole genome shotgun (WGS) entry which is preliminary data.</text>
</comment>
<feature type="domain" description="CBM20" evidence="11">
    <location>
        <begin position="143"/>
        <end position="253"/>
    </location>
</feature>
<evidence type="ECO:0000313" key="12">
    <source>
        <dbReference type="EMBL" id="KAG6537947.1"/>
    </source>
</evidence>
<evidence type="ECO:0000256" key="5">
    <source>
        <dbReference type="ARBA" id="ARBA00022759"/>
    </source>
</evidence>
<proteinExistence type="inferred from homology"/>
<dbReference type="InterPro" id="IPR002044">
    <property type="entry name" value="CBM20"/>
</dbReference>
<keyword evidence="10" id="KW-0812">Transmembrane</keyword>
<keyword evidence="3" id="KW-0540">Nuclease</keyword>
<dbReference type="InterPro" id="IPR019307">
    <property type="entry name" value="RNA-bd_AU-1/RNase_E/G"/>
</dbReference>
<keyword evidence="6" id="KW-0378">Hydrolase</keyword>
<dbReference type="GO" id="GO:0003723">
    <property type="term" value="F:RNA binding"/>
    <property type="evidence" value="ECO:0007669"/>
    <property type="project" value="UniProtKB-KW"/>
</dbReference>
<evidence type="ECO:0000256" key="1">
    <source>
        <dbReference type="ARBA" id="ARBA00001946"/>
    </source>
</evidence>
<reference evidence="12 13" key="1">
    <citation type="submission" date="2020-08" db="EMBL/GenBank/DDBJ databases">
        <title>Plant Genome Project.</title>
        <authorList>
            <person name="Zhang R.-G."/>
        </authorList>
    </citation>
    <scope>NUCLEOTIDE SEQUENCE [LARGE SCALE GENOMIC DNA]</scope>
    <source>
        <tissue evidence="12">Rhizome</tissue>
    </source>
</reference>
<gene>
    <name evidence="12" type="ORF">ZIOFF_003050</name>
</gene>
<dbReference type="InterPro" id="IPR013784">
    <property type="entry name" value="Carb-bd-like_fold"/>
</dbReference>
<dbReference type="Pfam" id="PF00686">
    <property type="entry name" value="CBM_20"/>
    <property type="match status" value="1"/>
</dbReference>
<evidence type="ECO:0000259" key="11">
    <source>
        <dbReference type="PROSITE" id="PS51166"/>
    </source>
</evidence>
<dbReference type="FunFam" id="2.60.40.10:FF:001568">
    <property type="entry name" value="Ribonuclease E/G-like protein, chloroplastic"/>
    <property type="match status" value="1"/>
</dbReference>
<keyword evidence="4" id="KW-0479">Metal-binding</keyword>
<protein>
    <recommendedName>
        <fullName evidence="11">CBM20 domain-containing protein</fullName>
    </recommendedName>
</protein>
<dbReference type="NCBIfam" id="TIGR00757">
    <property type="entry name" value="RNaseEG"/>
    <property type="match status" value="1"/>
</dbReference>
<dbReference type="AlphaFoldDB" id="A0A8J5M9X6"/>
<keyword evidence="5" id="KW-0255">Endonuclease</keyword>
<keyword evidence="10" id="KW-1133">Transmembrane helix</keyword>
<dbReference type="InterPro" id="IPR013783">
    <property type="entry name" value="Ig-like_fold"/>
</dbReference>
<keyword evidence="8" id="KW-0694">RNA-binding</keyword>
<dbReference type="GO" id="GO:0005737">
    <property type="term" value="C:cytoplasm"/>
    <property type="evidence" value="ECO:0007669"/>
    <property type="project" value="TreeGrafter"/>
</dbReference>
<comment type="cofactor">
    <cofactor evidence="1">
        <name>Mg(2+)</name>
        <dbReference type="ChEBI" id="CHEBI:18420"/>
    </cofactor>
</comment>
<evidence type="ECO:0000256" key="7">
    <source>
        <dbReference type="ARBA" id="ARBA00022842"/>
    </source>
</evidence>
<dbReference type="EMBL" id="JACMSC010000001">
    <property type="protein sequence ID" value="KAG6537947.1"/>
    <property type="molecule type" value="Genomic_DNA"/>
</dbReference>
<dbReference type="PANTHER" id="PTHR30001">
    <property type="entry name" value="RIBONUCLEASE"/>
    <property type="match status" value="1"/>
</dbReference>
<evidence type="ECO:0000313" key="13">
    <source>
        <dbReference type="Proteomes" id="UP000734854"/>
    </source>
</evidence>
<dbReference type="SUPFAM" id="SSF50249">
    <property type="entry name" value="Nucleic acid-binding proteins"/>
    <property type="match status" value="1"/>
</dbReference>
<dbReference type="GO" id="GO:2001070">
    <property type="term" value="F:starch binding"/>
    <property type="evidence" value="ECO:0007669"/>
    <property type="project" value="InterPro"/>
</dbReference>
<accession>A0A8J5M9X6</accession>
<evidence type="ECO:0000256" key="8">
    <source>
        <dbReference type="ARBA" id="ARBA00022884"/>
    </source>
</evidence>
<dbReference type="Gene3D" id="2.40.50.140">
    <property type="entry name" value="Nucleic acid-binding proteins"/>
    <property type="match status" value="1"/>
</dbReference>
<evidence type="ECO:0000256" key="2">
    <source>
        <dbReference type="ARBA" id="ARBA00005522"/>
    </source>
</evidence>
<dbReference type="PANTHER" id="PTHR30001:SF1">
    <property type="entry name" value="RIBONUCLEASE E_G-LIKE PROTEIN, CHLOROPLASTIC"/>
    <property type="match status" value="1"/>
</dbReference>
<sequence length="1085" mass="121956">MVIWRESDKEIFEFGRFPPSKDGALSPMVDPDDFESHGDTSIVDLAVRNAACQGSGAGNKMEVLGLLLLCISILACFSWINWFDSTNSRYFLCWHGIGSAHGLFPANLVEAFICNPVNHGQWSTTLFLDLGIDSKPSWGYSAIACRGVRKVVWNIEADVTNGYLLFITGDPICLGSWELERAIHLSRCKEHANLFISEVKVPCGIHFKYNYFMKDERNPLRDIIWRSGPEFSLSIPSLGSENEVIVVRDCWMRNRIQGLPVPSWGSWMLDLEFPNNQIKNGNYKVSSAGELGIMRSINGARLLGEKLSVYDISKEQYKFVDRDAEIHVVGSEEKDSEKAQPVEEPWLLRSTFFSFTESGELDDTISLEEQHKLNLVNLHGADKRPEDEFNIVHIEEPESTVILINSSVCTMQRIAVLENDKLVEILLEPVKNNVQCDSIYLGVLTKLVPHMGGAFVDIGISRSSFMDIKRNREPFAFPPFCRGIEKEPYNKSSKLELKGNFDIHGHGQPSYDEDDMTDSLSEMNHHNEHEVEDELDASDAIKMNFGNNINELNIVEADFDDEYADDFLPLEAESSNNSSLPLLIQESLKDVDGVDRGNNKWDHVREGTEVIVQVVKEGLGTKGPALTAYPSLRSRFWILSTRCDRIGISKKITGEERSRLKVVAKTLQPQGFGLTVRTVAAGHSLDELKKDLDGLISTWKGIAEHAKSAALAAEEGVEGAVPVMLHRAMGQTLSVVQDYFNEKVKRMVVDSPRTYHEFAKFTEIQKVTSYLQEIAPELCNRVELYDKRIPIFQEYKIEEEINSILSKRVPLSNGGYLVIEQTEALVSIDVNGGQCMLGEGTSQEKAVLDVNLAAVKQIARELRLRDIGGIIVVDFIDMVDDCKTNSIAIFSPFAAPANRRLIYEEMKKAVERDRSTVRVSELSKLGLMEITRKRVRPSVTFMISEPCICCHATGRVEALETSFSKIEREICRLLAVSHNKPDSENVKSWPRFVLKVDRHMCNYLTTGKQTKLAVLSSSLKVWILLKVARGFTRGSFEVKPFTDAMANEEQQVVALSRLRPTEARAYTSTTKLTLFPVKKGKSRGK</sequence>
<evidence type="ECO:0000256" key="4">
    <source>
        <dbReference type="ARBA" id="ARBA00022723"/>
    </source>
</evidence>
<dbReference type="SUPFAM" id="SSF49452">
    <property type="entry name" value="Starch-binding domain-like"/>
    <property type="match status" value="1"/>
</dbReference>
<comment type="similarity">
    <text evidence="2">Belongs to the RNase E/G family.</text>
</comment>
<dbReference type="Pfam" id="PF10150">
    <property type="entry name" value="RNase_E_G"/>
    <property type="match status" value="1"/>
</dbReference>
<dbReference type="PROSITE" id="PS51166">
    <property type="entry name" value="CBM20"/>
    <property type="match status" value="1"/>
</dbReference>
<dbReference type="GO" id="GO:0046872">
    <property type="term" value="F:metal ion binding"/>
    <property type="evidence" value="ECO:0007669"/>
    <property type="project" value="UniProtKB-KW"/>
</dbReference>
<evidence type="ECO:0000256" key="10">
    <source>
        <dbReference type="SAM" id="Phobius"/>
    </source>
</evidence>
<keyword evidence="10" id="KW-0472">Membrane</keyword>